<sequence>LSFAHGRGLTRLPQPIYAVNPDLGTSVTDMKDIGVTFRKAKVVVESCNDDTIQQVDNDELEEQHDEEIAVSNGQEENLQQVDENESDGESKLGIYSGGLGLTAENVPKVKKGHVTLEWLRKTFSNTPEDATAEIIDCHVRAYLLFLLGCTIFNDKSGVGVHVAYLQVLLEVDNVSKYAWGAAALAYLYRELAKASQRNGRQVAGCMTLLEAWVYEHFRLQNSPMINMDFKRDMPRMRRWMVYPSLSMATVSSLIYLREEIDLLSAREVYWDPYKDVRDIRPLDDVTFFNGVLCVLDIAEGYNINRVLRQVGYVQMIPGRPIQPKYGSKKANVRYNVSHYTFSRLWTSGDNHVLSKFERGERVVASSDCVNRYIDWFNNISHPRMRNPKHFSQVHRLPPVNWELIVTEATRLLKESLDIGGTQDVHGMLAREKMIYNVLQFKQIIQESSQSGGGGENSGDVGENSGGGQDNGGENSGDNMDIDTTKLTKRQLPMRQKRKK</sequence>
<dbReference type="GO" id="GO:0010073">
    <property type="term" value="P:meristem maintenance"/>
    <property type="evidence" value="ECO:0007669"/>
    <property type="project" value="InterPro"/>
</dbReference>
<dbReference type="InterPro" id="IPR044824">
    <property type="entry name" value="MAIN-like"/>
</dbReference>
<dbReference type="PANTHER" id="PTHR46033:SF1">
    <property type="entry name" value="PROTEIN MAIN-LIKE 2"/>
    <property type="match status" value="1"/>
</dbReference>
<feature type="compositionally biased region" description="Polar residues" evidence="1">
    <location>
        <begin position="71"/>
        <end position="81"/>
    </location>
</feature>
<feature type="region of interest" description="Disordered" evidence="1">
    <location>
        <begin position="447"/>
        <end position="499"/>
    </location>
</feature>
<proteinExistence type="predicted"/>
<evidence type="ECO:0000313" key="3">
    <source>
        <dbReference type="EMBL" id="KAF9617030.1"/>
    </source>
</evidence>
<evidence type="ECO:0000256" key="1">
    <source>
        <dbReference type="SAM" id="MobiDB-lite"/>
    </source>
</evidence>
<dbReference type="InterPro" id="IPR019557">
    <property type="entry name" value="AminoTfrase-like_pln_mobile"/>
</dbReference>
<gene>
    <name evidence="3" type="ORF">IFM89_033100</name>
</gene>
<dbReference type="AlphaFoldDB" id="A0A835IDP9"/>
<accession>A0A835IDP9</accession>
<keyword evidence="4" id="KW-1185">Reference proteome</keyword>
<dbReference type="PANTHER" id="PTHR46033">
    <property type="entry name" value="PROTEIN MAIN-LIKE 2"/>
    <property type="match status" value="1"/>
</dbReference>
<feature type="non-terminal residue" evidence="3">
    <location>
        <position position="1"/>
    </location>
</feature>
<protein>
    <recommendedName>
        <fullName evidence="2">Aminotransferase-like plant mobile domain-containing protein</fullName>
    </recommendedName>
</protein>
<evidence type="ECO:0000313" key="4">
    <source>
        <dbReference type="Proteomes" id="UP000631114"/>
    </source>
</evidence>
<comment type="caution">
    <text evidence="3">The sequence shown here is derived from an EMBL/GenBank/DDBJ whole genome shotgun (WGS) entry which is preliminary data.</text>
</comment>
<feature type="compositionally biased region" description="Gly residues" evidence="1">
    <location>
        <begin position="463"/>
        <end position="474"/>
    </location>
</feature>
<dbReference type="Pfam" id="PF10536">
    <property type="entry name" value="PMD"/>
    <property type="match status" value="1"/>
</dbReference>
<evidence type="ECO:0000259" key="2">
    <source>
        <dbReference type="Pfam" id="PF10536"/>
    </source>
</evidence>
<feature type="domain" description="Aminotransferase-like plant mobile" evidence="2">
    <location>
        <begin position="108"/>
        <end position="376"/>
    </location>
</feature>
<reference evidence="3 4" key="1">
    <citation type="submission" date="2020-10" db="EMBL/GenBank/DDBJ databases">
        <title>The Coptis chinensis genome and diversification of protoberbering-type alkaloids.</title>
        <authorList>
            <person name="Wang B."/>
            <person name="Shu S."/>
            <person name="Song C."/>
            <person name="Liu Y."/>
        </authorList>
    </citation>
    <scope>NUCLEOTIDE SEQUENCE [LARGE SCALE GENOMIC DNA]</scope>
    <source>
        <strain evidence="3">HL-2020</strain>
        <tissue evidence="3">Leaf</tissue>
    </source>
</reference>
<feature type="region of interest" description="Disordered" evidence="1">
    <location>
        <begin position="70"/>
        <end position="89"/>
    </location>
</feature>
<dbReference type="OrthoDB" id="1503671at2759"/>
<organism evidence="3 4">
    <name type="scientific">Coptis chinensis</name>
    <dbReference type="NCBI Taxonomy" id="261450"/>
    <lineage>
        <taxon>Eukaryota</taxon>
        <taxon>Viridiplantae</taxon>
        <taxon>Streptophyta</taxon>
        <taxon>Embryophyta</taxon>
        <taxon>Tracheophyta</taxon>
        <taxon>Spermatophyta</taxon>
        <taxon>Magnoliopsida</taxon>
        <taxon>Ranunculales</taxon>
        <taxon>Ranunculaceae</taxon>
        <taxon>Coptidoideae</taxon>
        <taxon>Coptis</taxon>
    </lineage>
</organism>
<name>A0A835IDP9_9MAGN</name>
<dbReference type="EMBL" id="JADFTS010000003">
    <property type="protein sequence ID" value="KAF9617030.1"/>
    <property type="molecule type" value="Genomic_DNA"/>
</dbReference>
<dbReference type="Proteomes" id="UP000631114">
    <property type="component" value="Unassembled WGS sequence"/>
</dbReference>